<dbReference type="InterPro" id="IPR002881">
    <property type="entry name" value="DUF58"/>
</dbReference>
<keyword evidence="1" id="KW-0472">Membrane</keyword>
<evidence type="ECO:0000313" key="3">
    <source>
        <dbReference type="EMBL" id="HIT74925.1"/>
    </source>
</evidence>
<dbReference type="PANTHER" id="PTHR33608">
    <property type="entry name" value="BLL2464 PROTEIN"/>
    <property type="match status" value="1"/>
</dbReference>
<dbReference type="EMBL" id="DVLP01000151">
    <property type="protein sequence ID" value="HIT74925.1"/>
    <property type="molecule type" value="Genomic_DNA"/>
</dbReference>
<feature type="transmembrane region" description="Helical" evidence="1">
    <location>
        <begin position="35"/>
        <end position="52"/>
    </location>
</feature>
<accession>A0A9D1KLR7</accession>
<keyword evidence="1" id="KW-1133">Transmembrane helix</keyword>
<organism evidence="3 4">
    <name type="scientific">Candidatus Avipropionibacterium avicola</name>
    <dbReference type="NCBI Taxonomy" id="2840701"/>
    <lineage>
        <taxon>Bacteria</taxon>
        <taxon>Bacillati</taxon>
        <taxon>Actinomycetota</taxon>
        <taxon>Actinomycetes</taxon>
        <taxon>Propionibacteriales</taxon>
        <taxon>Propionibacteriaceae</taxon>
        <taxon>Propionibacteriaceae incertae sedis</taxon>
        <taxon>Candidatus Avipropionibacterium</taxon>
    </lineage>
</organism>
<sequence>MAVKDPRPSVQLVRAAIVAAFAGGLAVVLHEVALIVVASPFILWCALGWWRLRTAKGTTAERISTRRLAVGQVAEYEVSTPEDDTIVALHLPRPPRCDVEPAMGASVGVGSTAVRVRPMRWGRQVLEPLETSVTDAWGMWVSFWTPRTEFVTVAPGLGTPGGGDAIPHPIGLVGIHQSRSRGDGSDLAEIRGFVAGDRLKRINWRVTSRTGSLHTNATTAERDTEVLVVVDTLADMAVDQGGRNDTGGESSSSLDIAVSAAATIADHYLGLGDRVGLHDLGRVIGPIPTGSGARHRGVIIERLAKGWAERASAGQVKSVGRVRAGSLVLVCTPLLHADVVDEVLRLLHRGAAVLVVDTLPPGLGDVETVTTPTGWRERFEDRVRRHRYWDEAWALRRLERDRMIDGMNRLGVPVVAWQGIGSLGQVIAALAANRSAPRMARR</sequence>
<feature type="domain" description="DUF58" evidence="2">
    <location>
        <begin position="189"/>
        <end position="381"/>
    </location>
</feature>
<dbReference type="Proteomes" id="UP000886842">
    <property type="component" value="Unassembled WGS sequence"/>
</dbReference>
<proteinExistence type="predicted"/>
<dbReference type="AlphaFoldDB" id="A0A9D1KLR7"/>
<gene>
    <name evidence="3" type="ORF">IAA98_05010</name>
</gene>
<evidence type="ECO:0000313" key="4">
    <source>
        <dbReference type="Proteomes" id="UP000886842"/>
    </source>
</evidence>
<protein>
    <submittedName>
        <fullName evidence="3">DUF58 domain-containing protein</fullName>
    </submittedName>
</protein>
<feature type="transmembrane region" description="Helical" evidence="1">
    <location>
        <begin position="410"/>
        <end position="432"/>
    </location>
</feature>
<feature type="transmembrane region" description="Helical" evidence="1">
    <location>
        <begin position="12"/>
        <end position="29"/>
    </location>
</feature>
<keyword evidence="1" id="KW-0812">Transmembrane</keyword>
<evidence type="ECO:0000259" key="2">
    <source>
        <dbReference type="Pfam" id="PF01882"/>
    </source>
</evidence>
<reference evidence="3" key="1">
    <citation type="submission" date="2020-10" db="EMBL/GenBank/DDBJ databases">
        <authorList>
            <person name="Gilroy R."/>
        </authorList>
    </citation>
    <scope>NUCLEOTIDE SEQUENCE</scope>
    <source>
        <strain evidence="3">ChiGjej1B1-24693</strain>
    </source>
</reference>
<comment type="caution">
    <text evidence="3">The sequence shown here is derived from an EMBL/GenBank/DDBJ whole genome shotgun (WGS) entry which is preliminary data.</text>
</comment>
<evidence type="ECO:0000256" key="1">
    <source>
        <dbReference type="SAM" id="Phobius"/>
    </source>
</evidence>
<dbReference type="PANTHER" id="PTHR33608:SF14">
    <property type="entry name" value="POSSIBLE CONSERVED SECRETED PROTEIN"/>
    <property type="match status" value="1"/>
</dbReference>
<dbReference type="Pfam" id="PF01882">
    <property type="entry name" value="DUF58"/>
    <property type="match status" value="1"/>
</dbReference>
<name>A0A9D1KLR7_9ACTN</name>
<reference evidence="3" key="2">
    <citation type="journal article" date="2021" name="PeerJ">
        <title>Extensive microbial diversity within the chicken gut microbiome revealed by metagenomics and culture.</title>
        <authorList>
            <person name="Gilroy R."/>
            <person name="Ravi A."/>
            <person name="Getino M."/>
            <person name="Pursley I."/>
            <person name="Horton D.L."/>
            <person name="Alikhan N.F."/>
            <person name="Baker D."/>
            <person name="Gharbi K."/>
            <person name="Hall N."/>
            <person name="Watson M."/>
            <person name="Adriaenssens E.M."/>
            <person name="Foster-Nyarko E."/>
            <person name="Jarju S."/>
            <person name="Secka A."/>
            <person name="Antonio M."/>
            <person name="Oren A."/>
            <person name="Chaudhuri R.R."/>
            <person name="La Ragione R."/>
            <person name="Hildebrand F."/>
            <person name="Pallen M.J."/>
        </authorList>
    </citation>
    <scope>NUCLEOTIDE SEQUENCE</scope>
    <source>
        <strain evidence="3">ChiGjej1B1-24693</strain>
    </source>
</reference>